<accession>A0AA46BNT7</accession>
<gene>
    <name evidence="1" type="ORF">NCTC7915_01460</name>
</gene>
<dbReference type="AlphaFoldDB" id="A0AA46BNT7"/>
<evidence type="ECO:0000313" key="1">
    <source>
        <dbReference type="EMBL" id="STD10845.1"/>
    </source>
</evidence>
<sequence>MGGWCGQHGGDHVWLSGVGEKEWGVLPFTRCSIFHDRNRFPRKLGVVPVDCLVGVLFVFARHARPLGQVG</sequence>
<reference evidence="1 2" key="1">
    <citation type="submission" date="2018-06" db="EMBL/GenBank/DDBJ databases">
        <authorList>
            <consortium name="Pathogen Informatics"/>
            <person name="Doyle S."/>
        </authorList>
    </citation>
    <scope>NUCLEOTIDE SEQUENCE [LARGE SCALE GENOMIC DNA]</scope>
    <source>
        <strain evidence="1 2">NCTC7915</strain>
    </source>
</reference>
<comment type="caution">
    <text evidence="1">The sequence shown here is derived from an EMBL/GenBank/DDBJ whole genome shotgun (WGS) entry which is preliminary data.</text>
</comment>
<name>A0AA46BNT7_9MICO</name>
<organism evidence="1 2">
    <name type="scientific">Dermatophilus congolensis</name>
    <dbReference type="NCBI Taxonomy" id="1863"/>
    <lineage>
        <taxon>Bacteria</taxon>
        <taxon>Bacillati</taxon>
        <taxon>Actinomycetota</taxon>
        <taxon>Actinomycetes</taxon>
        <taxon>Micrococcales</taxon>
        <taxon>Dermatophilaceae</taxon>
        <taxon>Dermatophilus</taxon>
    </lineage>
</organism>
<dbReference type="EMBL" id="UFYA01000001">
    <property type="protein sequence ID" value="STD10845.1"/>
    <property type="molecule type" value="Genomic_DNA"/>
</dbReference>
<protein>
    <submittedName>
        <fullName evidence="1">Uncharacterized protein</fullName>
    </submittedName>
</protein>
<dbReference type="Proteomes" id="UP000254118">
    <property type="component" value="Unassembled WGS sequence"/>
</dbReference>
<proteinExistence type="predicted"/>
<evidence type="ECO:0000313" key="2">
    <source>
        <dbReference type="Proteomes" id="UP000254118"/>
    </source>
</evidence>